<sequence>MSRIRALYAAVGRITLVPVLVRAGVFGCALVALLLAYPERPSDPRLLGLLVVAALAPAVAPRRNWPTMVLLAAVGAWVAATGWYDQQVELWRLLALATFLYLTHTLAALAAVLSYDAVVAPEVLARWVARALGVALASAVLSMPLLAMDGRFGDRSFVVALLGGLVLAVCAAGLLGWLFRRR</sequence>
<feature type="transmembrane region" description="Helical" evidence="1">
    <location>
        <begin position="44"/>
        <end position="60"/>
    </location>
</feature>
<feature type="transmembrane region" description="Helical" evidence="1">
    <location>
        <begin position="127"/>
        <end position="146"/>
    </location>
</feature>
<protein>
    <submittedName>
        <fullName evidence="2">Uncharacterized protein</fullName>
    </submittedName>
</protein>
<keyword evidence="1" id="KW-1133">Transmembrane helix</keyword>
<name>A0ABU7S7R8_9ACTN</name>
<gene>
    <name evidence="2" type="ORF">V1634_03795</name>
</gene>
<feature type="transmembrane region" description="Helical" evidence="1">
    <location>
        <begin position="90"/>
        <end position="115"/>
    </location>
</feature>
<evidence type="ECO:0000313" key="3">
    <source>
        <dbReference type="Proteomes" id="UP001339911"/>
    </source>
</evidence>
<evidence type="ECO:0000313" key="2">
    <source>
        <dbReference type="EMBL" id="MEE6305955.1"/>
    </source>
</evidence>
<reference evidence="2 3" key="1">
    <citation type="submission" date="2024-01" db="EMBL/GenBank/DDBJ databases">
        <title>Genome insights into Plantactinospora veratri sp. nov.</title>
        <authorList>
            <person name="Wang L."/>
        </authorList>
    </citation>
    <scope>NUCLEOTIDE SEQUENCE [LARGE SCALE GENOMIC DNA]</scope>
    <source>
        <strain evidence="2 3">NEAU-FHS4</strain>
    </source>
</reference>
<keyword evidence="3" id="KW-1185">Reference proteome</keyword>
<dbReference type="RefSeq" id="WP_331206321.1">
    <property type="nucleotide sequence ID" value="NZ_JAZGQL010000003.1"/>
</dbReference>
<keyword evidence="1" id="KW-0812">Transmembrane</keyword>
<dbReference type="EMBL" id="JAZGQL010000003">
    <property type="protein sequence ID" value="MEE6305955.1"/>
    <property type="molecule type" value="Genomic_DNA"/>
</dbReference>
<accession>A0ABU7S7R8</accession>
<organism evidence="2 3">
    <name type="scientific">Plantactinospora veratri</name>
    <dbReference type="NCBI Taxonomy" id="1436122"/>
    <lineage>
        <taxon>Bacteria</taxon>
        <taxon>Bacillati</taxon>
        <taxon>Actinomycetota</taxon>
        <taxon>Actinomycetes</taxon>
        <taxon>Micromonosporales</taxon>
        <taxon>Micromonosporaceae</taxon>
        <taxon>Plantactinospora</taxon>
    </lineage>
</organism>
<feature type="transmembrane region" description="Helical" evidence="1">
    <location>
        <begin position="20"/>
        <end position="38"/>
    </location>
</feature>
<keyword evidence="1" id="KW-0472">Membrane</keyword>
<proteinExistence type="predicted"/>
<dbReference type="Proteomes" id="UP001339911">
    <property type="component" value="Unassembled WGS sequence"/>
</dbReference>
<feature type="transmembrane region" description="Helical" evidence="1">
    <location>
        <begin position="67"/>
        <end position="84"/>
    </location>
</feature>
<feature type="transmembrane region" description="Helical" evidence="1">
    <location>
        <begin position="158"/>
        <end position="179"/>
    </location>
</feature>
<evidence type="ECO:0000256" key="1">
    <source>
        <dbReference type="SAM" id="Phobius"/>
    </source>
</evidence>
<comment type="caution">
    <text evidence="2">The sequence shown here is derived from an EMBL/GenBank/DDBJ whole genome shotgun (WGS) entry which is preliminary data.</text>
</comment>